<dbReference type="OrthoDB" id="3258311at2759"/>
<dbReference type="InterPro" id="IPR001810">
    <property type="entry name" value="F-box_dom"/>
</dbReference>
<dbReference type="Proteomes" id="UP000001861">
    <property type="component" value="Unassembled WGS sequence"/>
</dbReference>
<protein>
    <recommendedName>
        <fullName evidence="1">F-box domain-containing protein</fullName>
    </recommendedName>
</protein>
<sequence>MGFPFDLLRDERPSTPTRWPTREGLQFYYPFVARPYMLKHQVSEMDAIQMFIRHDYERKKEEEIAKDTIEMTKIVLLYRRIRFLDIYEGFIEGCLDLTGRHESRWTEYMEGFEEYIRDFDKLVPFIITVTRMEEYPWGDKYPVTEYELRARGDGLYSRWMQRWDIKQDEAYGCLHRSLLTHKLWKTKPKPKFQTLTLIDLPEDVLELVFDECSRPQLLAISKTCRALRWARGHCLMDSSITFSELKEQTIAQTLDPDSNPLPQLAPYLQTAYKRCMDRIAYHLENPKQCMRMQTLSVSFSWRWFPWRWDPGSDPLRPIDEVLHATMFKSLLGALRPLLKPEILCNLTHLHFGYTRFDVEGLSAICSLRKLRTMSFQDCSLERSGDMEALLQGETPPFVSPAINLELRFGYSDPPNTQWPILTLFPCVRNLSLVSFDGYNGLHFPDEVLHSKFRCINVLERLFVNCISDATIPHLASWLAERPSRHSDDVVDTLAYFKISNDYHLSEDAMRLLLTSLRSERLKVLALDGIKYQMGYPNFIEFLTQLFPNLYSLSLAVRANALQKSWRPVVWPEPSWAYAPRFAGFNCLEHFIWNYNTPVYDATPYPLERFERAVMGEVDQDQEEDWEHWSKVRDLLYFDDYERSAAPFAVHCPTLRTFSSDRLSPVCEITRDVDEGGVLRKVRIECLDGRMLFTAKGKRKSEKLREENPNYACMSDRWKDL</sequence>
<dbReference type="Pfam" id="PF13013">
    <property type="entry name" value="F-box-like_2"/>
    <property type="match status" value="1"/>
</dbReference>
<proteinExistence type="predicted"/>
<evidence type="ECO:0000259" key="1">
    <source>
        <dbReference type="PROSITE" id="PS50181"/>
    </source>
</evidence>
<name>A8N563_COPC7</name>
<dbReference type="RefSeq" id="XP_001829981.2">
    <property type="nucleotide sequence ID" value="XM_001829929.2"/>
</dbReference>
<feature type="domain" description="F-box" evidence="1">
    <location>
        <begin position="194"/>
        <end position="245"/>
    </location>
</feature>
<dbReference type="eggNOG" id="ENOG502SQ6A">
    <property type="taxonomic scope" value="Eukaryota"/>
</dbReference>
<evidence type="ECO:0000313" key="3">
    <source>
        <dbReference type="Proteomes" id="UP000001861"/>
    </source>
</evidence>
<comment type="caution">
    <text evidence="2">The sequence shown here is derived from an EMBL/GenBank/DDBJ whole genome shotgun (WGS) entry which is preliminary data.</text>
</comment>
<dbReference type="VEuPathDB" id="FungiDB:CC1G_04670"/>
<gene>
    <name evidence="2" type="ORF">CC1G_04670</name>
</gene>
<keyword evidence="3" id="KW-1185">Reference proteome</keyword>
<dbReference type="SUPFAM" id="SSF52047">
    <property type="entry name" value="RNI-like"/>
    <property type="match status" value="1"/>
</dbReference>
<dbReference type="PROSITE" id="PS50181">
    <property type="entry name" value="FBOX"/>
    <property type="match status" value="1"/>
</dbReference>
<dbReference type="EMBL" id="AACS02000003">
    <property type="protein sequence ID" value="EAU91903.2"/>
    <property type="molecule type" value="Genomic_DNA"/>
</dbReference>
<evidence type="ECO:0000313" key="2">
    <source>
        <dbReference type="EMBL" id="EAU91903.2"/>
    </source>
</evidence>
<organism evidence="2 3">
    <name type="scientific">Coprinopsis cinerea (strain Okayama-7 / 130 / ATCC MYA-4618 / FGSC 9003)</name>
    <name type="common">Inky cap fungus</name>
    <name type="synonym">Hormographiella aspergillata</name>
    <dbReference type="NCBI Taxonomy" id="240176"/>
    <lineage>
        <taxon>Eukaryota</taxon>
        <taxon>Fungi</taxon>
        <taxon>Dikarya</taxon>
        <taxon>Basidiomycota</taxon>
        <taxon>Agaricomycotina</taxon>
        <taxon>Agaricomycetes</taxon>
        <taxon>Agaricomycetidae</taxon>
        <taxon>Agaricales</taxon>
        <taxon>Agaricineae</taxon>
        <taxon>Psathyrellaceae</taxon>
        <taxon>Coprinopsis</taxon>
    </lineage>
</organism>
<dbReference type="AlphaFoldDB" id="A8N563"/>
<reference evidence="2 3" key="1">
    <citation type="journal article" date="2010" name="Proc. Natl. Acad. Sci. U.S.A.">
        <title>Insights into evolution of multicellular fungi from the assembled chromosomes of the mushroom Coprinopsis cinerea (Coprinus cinereus).</title>
        <authorList>
            <person name="Stajich J.E."/>
            <person name="Wilke S.K."/>
            <person name="Ahren D."/>
            <person name="Au C.H."/>
            <person name="Birren B.W."/>
            <person name="Borodovsky M."/>
            <person name="Burns C."/>
            <person name="Canback B."/>
            <person name="Casselton L.A."/>
            <person name="Cheng C.K."/>
            <person name="Deng J."/>
            <person name="Dietrich F.S."/>
            <person name="Fargo D.C."/>
            <person name="Farman M.L."/>
            <person name="Gathman A.C."/>
            <person name="Goldberg J."/>
            <person name="Guigo R."/>
            <person name="Hoegger P.J."/>
            <person name="Hooker J.B."/>
            <person name="Huggins A."/>
            <person name="James T.Y."/>
            <person name="Kamada T."/>
            <person name="Kilaru S."/>
            <person name="Kodira C."/>
            <person name="Kues U."/>
            <person name="Kupfer D."/>
            <person name="Kwan H.S."/>
            <person name="Lomsadze A."/>
            <person name="Li W."/>
            <person name="Lilly W.W."/>
            <person name="Ma L.J."/>
            <person name="Mackey A.J."/>
            <person name="Manning G."/>
            <person name="Martin F."/>
            <person name="Muraguchi H."/>
            <person name="Natvig D.O."/>
            <person name="Palmerini H."/>
            <person name="Ramesh M.A."/>
            <person name="Rehmeyer C.J."/>
            <person name="Roe B.A."/>
            <person name="Shenoy N."/>
            <person name="Stanke M."/>
            <person name="Ter-Hovhannisyan V."/>
            <person name="Tunlid A."/>
            <person name="Velagapudi R."/>
            <person name="Vision T.J."/>
            <person name="Zeng Q."/>
            <person name="Zolan M.E."/>
            <person name="Pukkila P.J."/>
        </authorList>
    </citation>
    <scope>NUCLEOTIDE SEQUENCE [LARGE SCALE GENOMIC DNA]</scope>
    <source>
        <strain evidence="3">Okayama-7 / 130 / ATCC MYA-4618 / FGSC 9003</strain>
    </source>
</reference>
<accession>A8N563</accession>
<dbReference type="HOGENOM" id="CLU_024464_0_0_1"/>
<dbReference type="OMA" id="FEFYSAR"/>
<dbReference type="KEGG" id="cci:CC1G_04670"/>
<dbReference type="GeneID" id="6006420"/>
<dbReference type="InParanoid" id="A8N563"/>